<organism evidence="1 2">
    <name type="scientific">Leptospira interrogans serovar Copenhageni str. LT2050</name>
    <dbReference type="NCBI Taxonomy" id="1001598"/>
    <lineage>
        <taxon>Bacteria</taxon>
        <taxon>Pseudomonadati</taxon>
        <taxon>Spirochaetota</taxon>
        <taxon>Spirochaetia</taxon>
        <taxon>Leptospirales</taxon>
        <taxon>Leptospiraceae</taxon>
        <taxon>Leptospira</taxon>
    </lineage>
</organism>
<comment type="caution">
    <text evidence="1">The sequence shown here is derived from an EMBL/GenBank/DDBJ whole genome shotgun (WGS) entry which is preliminary data.</text>
</comment>
<dbReference type="AlphaFoldDB" id="M3IHY1"/>
<dbReference type="EMBL" id="AFMD02000371">
    <property type="protein sequence ID" value="EMG20868.1"/>
    <property type="molecule type" value="Genomic_DNA"/>
</dbReference>
<gene>
    <name evidence="1" type="ORF">LEP1GSC150_2456</name>
</gene>
<sequence length="122" mass="13867">MAEGILGSIARFLFIIPKEVTKKFEEGYKYLSADYKNKDIVPKVYGVDGLAPKSLFMKVTGRYKPEVKFHSIIGNSKLVDLDWISDTVVSYESSHLENPESEMLIQSEHSVQTHLPTFLEVK</sequence>
<name>M3IHY1_LEPIT</name>
<protein>
    <submittedName>
        <fullName evidence="1">Uncharacterized protein</fullName>
    </submittedName>
</protein>
<dbReference type="Proteomes" id="UP000011778">
    <property type="component" value="Unassembled WGS sequence"/>
</dbReference>
<evidence type="ECO:0000313" key="1">
    <source>
        <dbReference type="EMBL" id="EMG20868.1"/>
    </source>
</evidence>
<accession>M3IHY1</accession>
<proteinExistence type="predicted"/>
<feature type="non-terminal residue" evidence="1">
    <location>
        <position position="122"/>
    </location>
</feature>
<evidence type="ECO:0000313" key="2">
    <source>
        <dbReference type="Proteomes" id="UP000011778"/>
    </source>
</evidence>
<reference evidence="1 2" key="1">
    <citation type="submission" date="2013-02" db="EMBL/GenBank/DDBJ databases">
        <authorList>
            <person name="Harkins D.M."/>
            <person name="Durkin A.S."/>
            <person name="Brinkac L.M."/>
            <person name="Haft D.H."/>
            <person name="Selengut J.D."/>
            <person name="Sanka R."/>
            <person name="DePew J."/>
            <person name="Purushe J."/>
            <person name="Tulsiani S.M."/>
            <person name="Graham G.C."/>
            <person name="Burns M.-A."/>
            <person name="Dohnt M.F."/>
            <person name="Smythe L.D."/>
            <person name="McKay D.B."/>
            <person name="Craig S.B."/>
            <person name="Vinetz J.M."/>
            <person name="Sutton G.G."/>
            <person name="Nierman W.C."/>
            <person name="Fouts D.E."/>
        </authorList>
    </citation>
    <scope>NUCLEOTIDE SEQUENCE [LARGE SCALE GENOMIC DNA]</scope>
    <source>
        <strain evidence="1 2">LT2050</strain>
    </source>
</reference>